<accession>A0A151WMM6</accession>
<dbReference type="Proteomes" id="UP000075809">
    <property type="component" value="Unassembled WGS sequence"/>
</dbReference>
<gene>
    <name evidence="1" type="ORF">ALC60_11738</name>
</gene>
<proteinExistence type="predicted"/>
<dbReference type="AlphaFoldDB" id="A0A151WMM6"/>
<feature type="non-terminal residue" evidence="1">
    <location>
        <position position="1"/>
    </location>
</feature>
<name>A0A151WMM6_9HYME</name>
<protein>
    <submittedName>
        <fullName evidence="1">Uncharacterized protein</fullName>
    </submittedName>
</protein>
<keyword evidence="2" id="KW-1185">Reference proteome</keyword>
<dbReference type="EMBL" id="KQ982934">
    <property type="protein sequence ID" value="KYQ49124.1"/>
    <property type="molecule type" value="Genomic_DNA"/>
</dbReference>
<evidence type="ECO:0000313" key="2">
    <source>
        <dbReference type="Proteomes" id="UP000075809"/>
    </source>
</evidence>
<organism evidence="1 2">
    <name type="scientific">Mycetomoellerius zeteki</name>
    <dbReference type="NCBI Taxonomy" id="64791"/>
    <lineage>
        <taxon>Eukaryota</taxon>
        <taxon>Metazoa</taxon>
        <taxon>Ecdysozoa</taxon>
        <taxon>Arthropoda</taxon>
        <taxon>Hexapoda</taxon>
        <taxon>Insecta</taxon>
        <taxon>Pterygota</taxon>
        <taxon>Neoptera</taxon>
        <taxon>Endopterygota</taxon>
        <taxon>Hymenoptera</taxon>
        <taxon>Apocrita</taxon>
        <taxon>Aculeata</taxon>
        <taxon>Formicoidea</taxon>
        <taxon>Formicidae</taxon>
        <taxon>Myrmicinae</taxon>
        <taxon>Mycetomoellerius</taxon>
    </lineage>
</organism>
<reference evidence="1 2" key="1">
    <citation type="submission" date="2015-09" db="EMBL/GenBank/DDBJ databases">
        <title>Trachymyrmex zeteki WGS genome.</title>
        <authorList>
            <person name="Nygaard S."/>
            <person name="Hu H."/>
            <person name="Boomsma J."/>
            <person name="Zhang G."/>
        </authorList>
    </citation>
    <scope>NUCLEOTIDE SEQUENCE [LARGE SCALE GENOMIC DNA]</scope>
    <source>
        <strain evidence="1">Tzet28-1</strain>
        <tissue evidence="1">Whole body</tissue>
    </source>
</reference>
<evidence type="ECO:0000313" key="1">
    <source>
        <dbReference type="EMBL" id="KYQ49124.1"/>
    </source>
</evidence>
<sequence>RHWEKIKWIISASNVWGNSKIWCVLFGATMENIIDRHSTRPISKLLQFHQYTEMINHNGTMRFHLSVTKATVCTPKLKIQFEKLNTNVCVFQNLFHYVIILRNLHLKLQQGFLRILLFYNYDVVYSGEILLQQKLNTLHFDCNKTSSARYMSELRSDKICKNSLFCNFKCKFFKIVTREHQSQRNKSRKVEAASVTWGTNGPRPKRVCRNAQTRSLGNPKNESWSRSLTRASTLVNLTALVRHETTVSRILADDGEPGGAKFRSPRRDAHKKDRRDTVILAPGMVRESERGTTSGNWAHRVWLHSEYLFHCGSLKRERRGKTPRKLQSQRARDLSFSPLFFEEWLLKVISLTRLC</sequence>